<accession>A0A833M0J0</accession>
<gene>
    <name evidence="1" type="ORF">F9K24_01840</name>
</gene>
<organism evidence="1 2">
    <name type="scientific">Leptonema illini</name>
    <dbReference type="NCBI Taxonomy" id="183"/>
    <lineage>
        <taxon>Bacteria</taxon>
        <taxon>Pseudomonadati</taxon>
        <taxon>Spirochaetota</taxon>
        <taxon>Spirochaetia</taxon>
        <taxon>Leptospirales</taxon>
        <taxon>Leptospiraceae</taxon>
        <taxon>Leptonema</taxon>
    </lineage>
</organism>
<name>A0A833M0J0_9LEPT</name>
<protein>
    <submittedName>
        <fullName evidence="1">Uncharacterized protein</fullName>
    </submittedName>
</protein>
<comment type="caution">
    <text evidence="1">The sequence shown here is derived from an EMBL/GenBank/DDBJ whole genome shotgun (WGS) entry which is preliminary data.</text>
</comment>
<evidence type="ECO:0000313" key="1">
    <source>
        <dbReference type="EMBL" id="KAB2935495.1"/>
    </source>
</evidence>
<dbReference type="Proteomes" id="UP000460298">
    <property type="component" value="Unassembled WGS sequence"/>
</dbReference>
<evidence type="ECO:0000313" key="2">
    <source>
        <dbReference type="Proteomes" id="UP000460298"/>
    </source>
</evidence>
<dbReference type="EMBL" id="WBUI01000001">
    <property type="protein sequence ID" value="KAB2935495.1"/>
    <property type="molecule type" value="Genomic_DNA"/>
</dbReference>
<sequence length="161" mass="17119">MASNSSAYSGDTAGLYAGLGLEVALTDRVALVLDGIASAGPMKGSAEMTHTLFGSYLGQNRLDVSSQSMDMEVAFTSARAGFKIRAVDALSLVVGIQGDEFKTGYPNQFTIGFESNELTGNTGFYTSSLASTVVFNPIMWEKKYSDTRTGIYAGITMDFDL</sequence>
<proteinExistence type="predicted"/>
<dbReference type="AlphaFoldDB" id="A0A833M0J0"/>
<reference evidence="1 2" key="1">
    <citation type="submission" date="2019-10" db="EMBL/GenBank/DDBJ databases">
        <title>Extracellular Electron Transfer in a Candidatus Methanoperedens spp. Enrichment Culture.</title>
        <authorList>
            <person name="Berger S."/>
            <person name="Rangel Shaw D."/>
            <person name="Berben T."/>
            <person name="In 'T Zandt M."/>
            <person name="Frank J."/>
            <person name="Reimann J."/>
            <person name="Jetten M.S.M."/>
            <person name="Welte C.U."/>
        </authorList>
    </citation>
    <scope>NUCLEOTIDE SEQUENCE [LARGE SCALE GENOMIC DNA]</scope>
    <source>
        <strain evidence="1">SB12</strain>
    </source>
</reference>